<feature type="transmembrane region" description="Helical" evidence="6">
    <location>
        <begin position="310"/>
        <end position="329"/>
    </location>
</feature>
<keyword evidence="4 6" id="KW-0472">Membrane</keyword>
<organism evidence="8 9">
    <name type="scientific">Aspergillus mulundensis</name>
    <dbReference type="NCBI Taxonomy" id="1810919"/>
    <lineage>
        <taxon>Eukaryota</taxon>
        <taxon>Fungi</taxon>
        <taxon>Dikarya</taxon>
        <taxon>Ascomycota</taxon>
        <taxon>Pezizomycotina</taxon>
        <taxon>Eurotiomycetes</taxon>
        <taxon>Eurotiomycetidae</taxon>
        <taxon>Eurotiales</taxon>
        <taxon>Aspergillaceae</taxon>
        <taxon>Aspergillus</taxon>
        <taxon>Aspergillus subgen. Nidulantes</taxon>
    </lineage>
</organism>
<feature type="transmembrane region" description="Helical" evidence="6">
    <location>
        <begin position="124"/>
        <end position="143"/>
    </location>
</feature>
<feature type="transmembrane region" description="Helical" evidence="6">
    <location>
        <begin position="349"/>
        <end position="366"/>
    </location>
</feature>
<dbReference type="GO" id="GO:0005886">
    <property type="term" value="C:plasma membrane"/>
    <property type="evidence" value="ECO:0007669"/>
    <property type="project" value="TreeGrafter"/>
</dbReference>
<evidence type="ECO:0000256" key="3">
    <source>
        <dbReference type="ARBA" id="ARBA00022989"/>
    </source>
</evidence>
<dbReference type="GeneID" id="38118995"/>
<feature type="compositionally biased region" description="Acidic residues" evidence="5">
    <location>
        <begin position="66"/>
        <end position="76"/>
    </location>
</feature>
<feature type="transmembrane region" description="Helical" evidence="6">
    <location>
        <begin position="240"/>
        <end position="263"/>
    </location>
</feature>
<feature type="transmembrane region" description="Helical" evidence="6">
    <location>
        <begin position="560"/>
        <end position="577"/>
    </location>
</feature>
<dbReference type="EMBL" id="PVWQ01000011">
    <property type="protein sequence ID" value="RDW68865.1"/>
    <property type="molecule type" value="Genomic_DNA"/>
</dbReference>
<evidence type="ECO:0000256" key="6">
    <source>
        <dbReference type="SAM" id="Phobius"/>
    </source>
</evidence>
<dbReference type="PRINTS" id="PR01036">
    <property type="entry name" value="TCRTETB"/>
</dbReference>
<dbReference type="SUPFAM" id="SSF103473">
    <property type="entry name" value="MFS general substrate transporter"/>
    <property type="match status" value="1"/>
</dbReference>
<evidence type="ECO:0000256" key="4">
    <source>
        <dbReference type="ARBA" id="ARBA00023136"/>
    </source>
</evidence>
<comment type="subcellular location">
    <subcellularLocation>
        <location evidence="1">Membrane</location>
        <topology evidence="1">Multi-pass membrane protein</topology>
    </subcellularLocation>
</comment>
<dbReference type="RefSeq" id="XP_026600654.1">
    <property type="nucleotide sequence ID" value="XM_026750641.1"/>
</dbReference>
<dbReference type="Gene3D" id="1.20.1250.20">
    <property type="entry name" value="MFS general substrate transporter like domains"/>
    <property type="match status" value="1"/>
</dbReference>
<feature type="transmembrane region" description="Helical" evidence="6">
    <location>
        <begin position="386"/>
        <end position="407"/>
    </location>
</feature>
<dbReference type="AlphaFoldDB" id="A0A3D8R483"/>
<gene>
    <name evidence="8" type="ORF">DSM5745_08625</name>
</gene>
<evidence type="ECO:0000259" key="7">
    <source>
        <dbReference type="PROSITE" id="PS50850"/>
    </source>
</evidence>
<dbReference type="PROSITE" id="PS50850">
    <property type="entry name" value="MFS"/>
    <property type="match status" value="1"/>
</dbReference>
<name>A0A3D8R483_9EURO</name>
<feature type="transmembrane region" description="Helical" evidence="6">
    <location>
        <begin position="275"/>
        <end position="298"/>
    </location>
</feature>
<dbReference type="InterPro" id="IPR020846">
    <property type="entry name" value="MFS_dom"/>
</dbReference>
<protein>
    <recommendedName>
        <fullName evidence="7">Major facilitator superfamily (MFS) profile domain-containing protein</fullName>
    </recommendedName>
</protein>
<keyword evidence="2 6" id="KW-0812">Transmembrane</keyword>
<dbReference type="OrthoDB" id="10021397at2759"/>
<dbReference type="InterPro" id="IPR011701">
    <property type="entry name" value="MFS"/>
</dbReference>
<dbReference type="PANTHER" id="PTHR23501">
    <property type="entry name" value="MAJOR FACILITATOR SUPERFAMILY"/>
    <property type="match status" value="1"/>
</dbReference>
<reference evidence="8 9" key="1">
    <citation type="journal article" date="2018" name="IMA Fungus">
        <title>IMA Genome-F 9: Draft genome sequence of Annulohypoxylon stygium, Aspergillus mulundensis, Berkeleyomyces basicola (syn. Thielaviopsis basicola), Ceratocystis smalleyi, two Cercospora beticola strains, Coleophoma cylindrospora, Fusarium fracticaudum, Phialophora cf. hyalina, and Morchella septimelata.</title>
        <authorList>
            <person name="Wingfield B.D."/>
            <person name="Bills G.F."/>
            <person name="Dong Y."/>
            <person name="Huang W."/>
            <person name="Nel W.J."/>
            <person name="Swalarsk-Parry B.S."/>
            <person name="Vaghefi N."/>
            <person name="Wilken P.M."/>
            <person name="An Z."/>
            <person name="de Beer Z.W."/>
            <person name="De Vos L."/>
            <person name="Chen L."/>
            <person name="Duong T.A."/>
            <person name="Gao Y."/>
            <person name="Hammerbacher A."/>
            <person name="Kikkert J.R."/>
            <person name="Li Y."/>
            <person name="Li H."/>
            <person name="Li K."/>
            <person name="Li Q."/>
            <person name="Liu X."/>
            <person name="Ma X."/>
            <person name="Naidoo K."/>
            <person name="Pethybridge S.J."/>
            <person name="Sun J."/>
            <person name="Steenkamp E.T."/>
            <person name="van der Nest M.A."/>
            <person name="van Wyk S."/>
            <person name="Wingfield M.J."/>
            <person name="Xiong C."/>
            <person name="Yue Q."/>
            <person name="Zhang X."/>
        </authorList>
    </citation>
    <scope>NUCLEOTIDE SEQUENCE [LARGE SCALE GENOMIC DNA]</scope>
    <source>
        <strain evidence="8 9">DSM 5745</strain>
    </source>
</reference>
<evidence type="ECO:0000256" key="5">
    <source>
        <dbReference type="SAM" id="MobiDB-lite"/>
    </source>
</evidence>
<dbReference type="InterPro" id="IPR036259">
    <property type="entry name" value="MFS_trans_sf"/>
</dbReference>
<sequence length="611" mass="65091">MGALRKSSVEAEAVPQISASASPAVTDPDSIVQTQPEQQPQPPSNETSGEKVNNGPVHITPLETQEPTEAEADEEAGTPGGRSKRRRAAILTALYLVMFITALDQTITATSIPSISSSLHSAAGYTWIGSAYLLAKAASGPIWVRTSDIFGRRPVLLCSVTLFSIASILAATSDTMRTLIASRALQGAAAGGVGQLVIVTISDVFSLRDRALWFGLLGGVWAVAGSAGPVLGGLLTEKLSWRWCFWINLPVCGVAVVLLVFFLDVHNPRTPARRGLLAIDWAGTLCVVAVTVLLLLGMEFGGTVFPWESPTVICLVVFGVVMVGVFILAEKRLARYPLIPLDLFRNWAVNGPFILAFAHGMVSLGVEYYLPLYFQSVKSVSPLKSGLFILPMMVTEAGTDMLSGVLLHRLGRYREITWVGVTLMTLGTGLYITLTPESPIAKIIGFEILGGVGTALLFQTPVIAVQNAVRQADTASASATLGFLQNIATSFSIVLGGVVFRDGMESQQSALLAAGIDETIVRRLSGSNAAANVDVVKRLSSEAQRHVVVSVFSQSLRNMFIFYTAIAGVALLAGFSIRHREMREGHVETRTGVEELEKARVGGEKAGPGEV</sequence>
<keyword evidence="3 6" id="KW-1133">Transmembrane helix</keyword>
<feature type="transmembrane region" description="Helical" evidence="6">
    <location>
        <begin position="212"/>
        <end position="234"/>
    </location>
</feature>
<keyword evidence="9" id="KW-1185">Reference proteome</keyword>
<comment type="caution">
    <text evidence="8">The sequence shown here is derived from an EMBL/GenBank/DDBJ whole genome shotgun (WGS) entry which is preliminary data.</text>
</comment>
<feature type="domain" description="Major facilitator superfamily (MFS) profile" evidence="7">
    <location>
        <begin position="90"/>
        <end position="582"/>
    </location>
</feature>
<dbReference type="GO" id="GO:0022857">
    <property type="term" value="F:transmembrane transporter activity"/>
    <property type="evidence" value="ECO:0007669"/>
    <property type="project" value="InterPro"/>
</dbReference>
<feature type="transmembrane region" description="Helical" evidence="6">
    <location>
        <begin position="416"/>
        <end position="434"/>
    </location>
</feature>
<dbReference type="Gene3D" id="1.20.1720.10">
    <property type="entry name" value="Multidrug resistance protein D"/>
    <property type="match status" value="1"/>
</dbReference>
<proteinExistence type="predicted"/>
<feature type="transmembrane region" description="Helical" evidence="6">
    <location>
        <begin position="440"/>
        <end position="458"/>
    </location>
</feature>
<feature type="transmembrane region" description="Helical" evidence="6">
    <location>
        <begin position="88"/>
        <end position="112"/>
    </location>
</feature>
<feature type="transmembrane region" description="Helical" evidence="6">
    <location>
        <begin position="479"/>
        <end position="500"/>
    </location>
</feature>
<evidence type="ECO:0000313" key="9">
    <source>
        <dbReference type="Proteomes" id="UP000256690"/>
    </source>
</evidence>
<feature type="transmembrane region" description="Helical" evidence="6">
    <location>
        <begin position="184"/>
        <end position="205"/>
    </location>
</feature>
<accession>A0A3D8R483</accession>
<dbReference type="Pfam" id="PF07690">
    <property type="entry name" value="MFS_1"/>
    <property type="match status" value="1"/>
</dbReference>
<dbReference type="PANTHER" id="PTHR23501:SF158">
    <property type="entry name" value="TRANSPORTER, PUTATIVE (AFU_ORTHOLOGUE AFUA_5G14490)-RELATED"/>
    <property type="match status" value="1"/>
</dbReference>
<evidence type="ECO:0000256" key="2">
    <source>
        <dbReference type="ARBA" id="ARBA00022692"/>
    </source>
</evidence>
<evidence type="ECO:0000256" key="1">
    <source>
        <dbReference type="ARBA" id="ARBA00004141"/>
    </source>
</evidence>
<dbReference type="Proteomes" id="UP000256690">
    <property type="component" value="Unassembled WGS sequence"/>
</dbReference>
<dbReference type="CDD" id="cd17502">
    <property type="entry name" value="MFS_Azr1_MDR_like"/>
    <property type="match status" value="1"/>
</dbReference>
<feature type="transmembrane region" description="Helical" evidence="6">
    <location>
        <begin position="155"/>
        <end position="172"/>
    </location>
</feature>
<evidence type="ECO:0000313" key="8">
    <source>
        <dbReference type="EMBL" id="RDW68865.1"/>
    </source>
</evidence>
<feature type="region of interest" description="Disordered" evidence="5">
    <location>
        <begin position="1"/>
        <end position="83"/>
    </location>
</feature>